<dbReference type="Pfam" id="PF05699">
    <property type="entry name" value="Dimer_Tnp_hAT"/>
    <property type="match status" value="1"/>
</dbReference>
<comment type="caution">
    <text evidence="4">The sequence shown here is derived from an EMBL/GenBank/DDBJ whole genome shotgun (WGS) entry which is preliminary data.</text>
</comment>
<sequence length="667" mass="77293">MSDESDEIINRTPPKKRTYQQGYRTTWEKEEPFKNWLTRSKKGELYFYCKTCNFNGKGGKSEIGKHASTGNHKKLCASSKNQQTLFSMASISNATSLDNDVKKGELLLCSFAVEHNISFNAMTHLSKLLPKIDSNSKILNTIKCARTKSEAVVKNVIGENEKLKLISHLKNNTFSLIVDESTDRACIKHMALVCRTVDSYFNTNDYFLALIPLDQANAETLYNHIINFFTKHSVEYKKMLIGYASDGANVMMGAHNSLATKLKDDIPNIFILKCICHSFHLCASYACTKLPIWIEETAKDIYNFLNTSPKRLCKYAEFQTFLNIKPHKMLQPCQTRWLSLLPVVNRLLEQFDSLKLYFTGESLEQNIEKAKDILEKLNNPLFKLYLQFLQYILPLFNDLNREFQSEKPKIHILYDRLESQYKLLLKNYIKPLYLEKTLVENVQFKNSNNYLDNDLIYLGGKIHAYIDRCGISGQTKKEFTNNCLLFYVEAATQIYKRFPLQKYKVVQKLKFLNPKVVFDGTVTSITSLAYEFPNIIQDSQLNELDNEFRLLQCESDLKNIAVDKDVEFNVFWKKVSETQRGDGTFMFPTLSKFVKSMLCLPHSSANVERIFSTINLIKTKQRNRCSTDTLEGLLYAKNCFKKSCCYKFETTPDHYKLFNQSMYDFKE</sequence>
<evidence type="ECO:0000313" key="4">
    <source>
        <dbReference type="EMBL" id="KAF0756581.1"/>
    </source>
</evidence>
<evidence type="ECO:0000256" key="1">
    <source>
        <dbReference type="SAM" id="MobiDB-lite"/>
    </source>
</evidence>
<dbReference type="SUPFAM" id="SSF53098">
    <property type="entry name" value="Ribonuclease H-like"/>
    <property type="match status" value="1"/>
</dbReference>
<dbReference type="EMBL" id="VUJU01003821">
    <property type="protein sequence ID" value="KAF0756581.1"/>
    <property type="molecule type" value="Genomic_DNA"/>
</dbReference>
<dbReference type="InterPro" id="IPR025398">
    <property type="entry name" value="DUF4371"/>
</dbReference>
<dbReference type="OrthoDB" id="7762031at2759"/>
<dbReference type="PANTHER" id="PTHR37162:SF1">
    <property type="entry name" value="BED-TYPE DOMAIN-CONTAINING PROTEIN"/>
    <property type="match status" value="1"/>
</dbReference>
<feature type="region of interest" description="Disordered" evidence="1">
    <location>
        <begin position="1"/>
        <end position="21"/>
    </location>
</feature>
<evidence type="ECO:0000313" key="5">
    <source>
        <dbReference type="Proteomes" id="UP000478052"/>
    </source>
</evidence>
<evidence type="ECO:0000259" key="2">
    <source>
        <dbReference type="Pfam" id="PF05699"/>
    </source>
</evidence>
<keyword evidence="5" id="KW-1185">Reference proteome</keyword>
<gene>
    <name evidence="4" type="ORF">FWK35_00007058</name>
</gene>
<dbReference type="Pfam" id="PF14291">
    <property type="entry name" value="DUF4371"/>
    <property type="match status" value="1"/>
</dbReference>
<accession>A0A6G0YIV8</accession>
<reference evidence="4 5" key="1">
    <citation type="submission" date="2019-08" db="EMBL/GenBank/DDBJ databases">
        <title>Whole genome of Aphis craccivora.</title>
        <authorList>
            <person name="Voronova N.V."/>
            <person name="Shulinski R.S."/>
            <person name="Bandarenka Y.V."/>
            <person name="Zhorov D.G."/>
            <person name="Warner D."/>
        </authorList>
    </citation>
    <scope>NUCLEOTIDE SEQUENCE [LARGE SCALE GENOMIC DNA]</scope>
    <source>
        <strain evidence="4">180601</strain>
        <tissue evidence="4">Whole Body</tissue>
    </source>
</reference>
<dbReference type="AlphaFoldDB" id="A0A6G0YIV8"/>
<dbReference type="GO" id="GO:0046983">
    <property type="term" value="F:protein dimerization activity"/>
    <property type="evidence" value="ECO:0007669"/>
    <property type="project" value="InterPro"/>
</dbReference>
<name>A0A6G0YIV8_APHCR</name>
<dbReference type="Proteomes" id="UP000478052">
    <property type="component" value="Unassembled WGS sequence"/>
</dbReference>
<feature type="domain" description="DUF4371" evidence="3">
    <location>
        <begin position="163"/>
        <end position="256"/>
    </location>
</feature>
<protein>
    <submittedName>
        <fullName evidence="4">Protein FAM200A-like</fullName>
    </submittedName>
</protein>
<evidence type="ECO:0000259" key="3">
    <source>
        <dbReference type="Pfam" id="PF14291"/>
    </source>
</evidence>
<dbReference type="InterPro" id="IPR012337">
    <property type="entry name" value="RNaseH-like_sf"/>
</dbReference>
<dbReference type="PANTHER" id="PTHR37162">
    <property type="entry name" value="HAT FAMILY DIMERISATION DOMAINCONTAINING PROTEIN-RELATED"/>
    <property type="match status" value="1"/>
</dbReference>
<feature type="domain" description="HAT C-terminal dimerisation" evidence="2">
    <location>
        <begin position="586"/>
        <end position="638"/>
    </location>
</feature>
<organism evidence="4 5">
    <name type="scientific">Aphis craccivora</name>
    <name type="common">Cowpea aphid</name>
    <dbReference type="NCBI Taxonomy" id="307492"/>
    <lineage>
        <taxon>Eukaryota</taxon>
        <taxon>Metazoa</taxon>
        <taxon>Ecdysozoa</taxon>
        <taxon>Arthropoda</taxon>
        <taxon>Hexapoda</taxon>
        <taxon>Insecta</taxon>
        <taxon>Pterygota</taxon>
        <taxon>Neoptera</taxon>
        <taxon>Paraneoptera</taxon>
        <taxon>Hemiptera</taxon>
        <taxon>Sternorrhyncha</taxon>
        <taxon>Aphidomorpha</taxon>
        <taxon>Aphidoidea</taxon>
        <taxon>Aphididae</taxon>
        <taxon>Aphidini</taxon>
        <taxon>Aphis</taxon>
        <taxon>Aphis</taxon>
    </lineage>
</organism>
<dbReference type="InterPro" id="IPR008906">
    <property type="entry name" value="HATC_C_dom"/>
</dbReference>
<proteinExistence type="predicted"/>